<name>A0A9P0SDL2_PIEBR</name>
<evidence type="ECO:0000313" key="1">
    <source>
        <dbReference type="EMBL" id="CAH3819091.1"/>
    </source>
</evidence>
<gene>
    <name evidence="1" type="ORF">PIBRA_LOCUS30</name>
</gene>
<comment type="caution">
    <text evidence="1">The sequence shown here is derived from an EMBL/GenBank/DDBJ whole genome shotgun (WGS) entry which is preliminary data.</text>
</comment>
<evidence type="ECO:0000313" key="2">
    <source>
        <dbReference type="Proteomes" id="UP001152562"/>
    </source>
</evidence>
<proteinExistence type="predicted"/>
<dbReference type="AlphaFoldDB" id="A0A9P0SDL2"/>
<dbReference type="EMBL" id="CALOZG010000001">
    <property type="protein sequence ID" value="CAH3819091.1"/>
    <property type="molecule type" value="Genomic_DNA"/>
</dbReference>
<keyword evidence="2" id="KW-1185">Reference proteome</keyword>
<protein>
    <submittedName>
        <fullName evidence="1">Uncharacterized protein</fullName>
    </submittedName>
</protein>
<reference evidence="1" key="1">
    <citation type="submission" date="2022-05" db="EMBL/GenBank/DDBJ databases">
        <authorList>
            <person name="Okamura Y."/>
        </authorList>
    </citation>
    <scope>NUCLEOTIDE SEQUENCE</scope>
</reference>
<dbReference type="Proteomes" id="UP001152562">
    <property type="component" value="Unassembled WGS sequence"/>
</dbReference>
<sequence>MHSIIVKSSGPETSGEILEHIRSKIDAKNTGLNVDRILKVKDQRVVCTSSKRITEIRDRLKDDQKLTVEEPKTKDPLVAHTPMKKW</sequence>
<organism evidence="1 2">
    <name type="scientific">Pieris brassicae</name>
    <name type="common">White butterfly</name>
    <name type="synonym">Large white butterfly</name>
    <dbReference type="NCBI Taxonomy" id="7116"/>
    <lineage>
        <taxon>Eukaryota</taxon>
        <taxon>Metazoa</taxon>
        <taxon>Ecdysozoa</taxon>
        <taxon>Arthropoda</taxon>
        <taxon>Hexapoda</taxon>
        <taxon>Insecta</taxon>
        <taxon>Pterygota</taxon>
        <taxon>Neoptera</taxon>
        <taxon>Endopterygota</taxon>
        <taxon>Lepidoptera</taxon>
        <taxon>Glossata</taxon>
        <taxon>Ditrysia</taxon>
        <taxon>Papilionoidea</taxon>
        <taxon>Pieridae</taxon>
        <taxon>Pierinae</taxon>
        <taxon>Pieris</taxon>
    </lineage>
</organism>
<accession>A0A9P0SDL2</accession>